<protein>
    <submittedName>
        <fullName evidence="2">Uncharacterized protein</fullName>
    </submittedName>
</protein>
<dbReference type="AlphaFoldDB" id="A0A8S0THZ8"/>
<dbReference type="EMBL" id="CACTIH010007243">
    <property type="protein sequence ID" value="CAA3005190.1"/>
    <property type="molecule type" value="Genomic_DNA"/>
</dbReference>
<name>A0A8S0THZ8_OLEEU</name>
<organism evidence="2 3">
    <name type="scientific">Olea europaea subsp. europaea</name>
    <dbReference type="NCBI Taxonomy" id="158383"/>
    <lineage>
        <taxon>Eukaryota</taxon>
        <taxon>Viridiplantae</taxon>
        <taxon>Streptophyta</taxon>
        <taxon>Embryophyta</taxon>
        <taxon>Tracheophyta</taxon>
        <taxon>Spermatophyta</taxon>
        <taxon>Magnoliopsida</taxon>
        <taxon>eudicotyledons</taxon>
        <taxon>Gunneridae</taxon>
        <taxon>Pentapetalae</taxon>
        <taxon>asterids</taxon>
        <taxon>lamiids</taxon>
        <taxon>Lamiales</taxon>
        <taxon>Oleaceae</taxon>
        <taxon>Oleeae</taxon>
        <taxon>Olea</taxon>
    </lineage>
</organism>
<feature type="compositionally biased region" description="Acidic residues" evidence="1">
    <location>
        <begin position="65"/>
        <end position="80"/>
    </location>
</feature>
<feature type="region of interest" description="Disordered" evidence="1">
    <location>
        <begin position="57"/>
        <end position="80"/>
    </location>
</feature>
<dbReference type="Gramene" id="OE9A053695T1">
    <property type="protein sequence ID" value="OE9A053695C1"/>
    <property type="gene ID" value="OE9A053695"/>
</dbReference>
<sequence>MANFRENHENIYETSYDLGLLNVPLAFEDTELQKIVNIVKNINIGNNETIMTIKSDDEELKLSEPMDDNENISDDDSDEEIIIHERFNTNREPIIVIREPKQEQ</sequence>
<reference evidence="2 3" key="1">
    <citation type="submission" date="2019-12" db="EMBL/GenBank/DDBJ databases">
        <authorList>
            <person name="Alioto T."/>
            <person name="Alioto T."/>
            <person name="Gomez Garrido J."/>
        </authorList>
    </citation>
    <scope>NUCLEOTIDE SEQUENCE [LARGE SCALE GENOMIC DNA]</scope>
</reference>
<proteinExistence type="predicted"/>
<evidence type="ECO:0000256" key="1">
    <source>
        <dbReference type="SAM" id="MobiDB-lite"/>
    </source>
</evidence>
<evidence type="ECO:0000313" key="3">
    <source>
        <dbReference type="Proteomes" id="UP000594638"/>
    </source>
</evidence>
<comment type="caution">
    <text evidence="2">The sequence shown here is derived from an EMBL/GenBank/DDBJ whole genome shotgun (WGS) entry which is preliminary data.</text>
</comment>
<accession>A0A8S0THZ8</accession>
<keyword evidence="3" id="KW-1185">Reference proteome</keyword>
<evidence type="ECO:0000313" key="2">
    <source>
        <dbReference type="EMBL" id="CAA3005190.1"/>
    </source>
</evidence>
<gene>
    <name evidence="2" type="ORF">OLEA9_A053695</name>
</gene>
<dbReference type="Proteomes" id="UP000594638">
    <property type="component" value="Unassembled WGS sequence"/>
</dbReference>